<dbReference type="PROSITE" id="PS50887">
    <property type="entry name" value="GGDEF"/>
    <property type="match status" value="1"/>
</dbReference>
<dbReference type="EC" id="3.1.4.52" evidence="1"/>
<dbReference type="Gene3D" id="3.40.190.10">
    <property type="entry name" value="Periplasmic binding protein-like II"/>
    <property type="match status" value="2"/>
</dbReference>
<dbReference type="InterPro" id="IPR000160">
    <property type="entry name" value="GGDEF_dom"/>
</dbReference>
<feature type="chain" id="PRO_5002553946" description="cyclic-guanylate-specific phosphodiesterase" evidence="4">
    <location>
        <begin position="26"/>
        <end position="821"/>
    </location>
</feature>
<evidence type="ECO:0000256" key="3">
    <source>
        <dbReference type="SAM" id="Phobius"/>
    </source>
</evidence>
<dbReference type="PROSITE" id="PS50883">
    <property type="entry name" value="EAL"/>
    <property type="match status" value="1"/>
</dbReference>
<evidence type="ECO:0000259" key="5">
    <source>
        <dbReference type="PROSITE" id="PS50883"/>
    </source>
</evidence>
<dbReference type="InterPro" id="IPR035919">
    <property type="entry name" value="EAL_sf"/>
</dbReference>
<dbReference type="STRING" id="106634.TVD_08130"/>
<feature type="domain" description="GGDEF" evidence="6">
    <location>
        <begin position="403"/>
        <end position="536"/>
    </location>
</feature>
<organism evidence="7 8">
    <name type="scientific">Thioalkalivibrio versutus</name>
    <dbReference type="NCBI Taxonomy" id="106634"/>
    <lineage>
        <taxon>Bacteria</taxon>
        <taxon>Pseudomonadati</taxon>
        <taxon>Pseudomonadota</taxon>
        <taxon>Gammaproteobacteria</taxon>
        <taxon>Chromatiales</taxon>
        <taxon>Ectothiorhodospiraceae</taxon>
        <taxon>Thioalkalivibrio</taxon>
    </lineage>
</organism>
<evidence type="ECO:0000256" key="2">
    <source>
        <dbReference type="ARBA" id="ARBA00022636"/>
    </source>
</evidence>
<dbReference type="OrthoDB" id="8553030at2"/>
<sequence>MRHPSTLPRLLILLISLSVAAPAMAANSDGASVYTIGVLAFRDAEETTAQWQPTADYLSTQVDAAEFRIQALNYPDLEQAVATGDVDFVLTNTGHYVRLEAQQGITRLATLIAEEQGQPIRQFGGTILVLDERNDLQSLDDLRGQRLLAVEEDSLGGWLAGYGALRDAGVEPFEDLASVHYTGMPHYRVLEGVLTGEADAGMVRTGVLEERLQSGELPADTLRVLAPRKTAGFPFAHSTRLYPEWPFSRLGHTPDQLAEAVTIALLSLPADHPAAREGGYHGWSAPLSYAAVHELLEELGRPPYDRTVAITLRAYWEARPDVLLGFMAGLLLLSGLAALYYRRLTRRLSLEVEQRRAAEGRLRAHEARLAYQAGHDPLTGLPNRTLLQEHLDEAMQQASQREGLVAILFVDLDRFKNINDSLGHRVGDDLLQILGERLKTRFKARTVARIGGDEFIAVIDDAAEHQELEARARQLLELIAEPFAVGGWTNLQVGASIGIALFPEDATEAGELLTQADAAMYEAKDAGRNTFRFYRTALTDAANQRLEIENRLRHALVQNELEVFYQPQVHMTSGKITGIEALVRWRDPERGLIAPDVFIPLAEETGLITAIGDFVLREACRQVVEWDRQGLPPLEVSVNLSARQVAAPGLLHQLRQVLHESGLPAQRLTLELTESTLMEQADTTRGTLQQIKGLGIALAIDDFGTGYSSLAYLKEFAIDILKIDQTFVRDLPEDRNDAELAMTIIDMAHNLGLDVLAEGVETQAQRAFLAAQGCDAWQGYLCSRPLPAASLARLVNDHEPEPFARRTPVKAAMAPRRHLRS</sequence>
<dbReference type="Pfam" id="PF00563">
    <property type="entry name" value="EAL"/>
    <property type="match status" value="1"/>
</dbReference>
<dbReference type="InterPro" id="IPR029787">
    <property type="entry name" value="Nucleotide_cyclase"/>
</dbReference>
<dbReference type="PATRIC" id="fig|106634.4.peg.1659"/>
<dbReference type="SUPFAM" id="SSF141868">
    <property type="entry name" value="EAL domain-like"/>
    <property type="match status" value="1"/>
</dbReference>
<keyword evidence="3" id="KW-0472">Membrane</keyword>
<dbReference type="KEGG" id="tvr:TVD_08130"/>
<dbReference type="InterPro" id="IPR043128">
    <property type="entry name" value="Rev_trsase/Diguanyl_cyclase"/>
</dbReference>
<feature type="domain" description="EAL" evidence="5">
    <location>
        <begin position="545"/>
        <end position="799"/>
    </location>
</feature>
<dbReference type="Gene3D" id="3.20.20.450">
    <property type="entry name" value="EAL domain"/>
    <property type="match status" value="1"/>
</dbReference>
<protein>
    <recommendedName>
        <fullName evidence="1">cyclic-guanylate-specific phosphodiesterase</fullName>
        <ecNumber evidence="1">3.1.4.52</ecNumber>
    </recommendedName>
</protein>
<dbReference type="SUPFAM" id="SSF55073">
    <property type="entry name" value="Nucleotide cyclase"/>
    <property type="match status" value="1"/>
</dbReference>
<dbReference type="Gene3D" id="3.30.70.270">
    <property type="match status" value="1"/>
</dbReference>
<keyword evidence="8" id="KW-1185">Reference proteome</keyword>
<dbReference type="InterPro" id="IPR001633">
    <property type="entry name" value="EAL_dom"/>
</dbReference>
<reference evidence="7 8" key="1">
    <citation type="submission" date="2015-04" db="EMBL/GenBank/DDBJ databases">
        <title>Complete Sequence for the Genome of the Thioalkalivibrio versutus D301.</title>
        <authorList>
            <person name="Mu T."/>
            <person name="Zhou J."/>
            <person name="Xu X."/>
        </authorList>
    </citation>
    <scope>NUCLEOTIDE SEQUENCE [LARGE SCALE GENOMIC DNA]</scope>
    <source>
        <strain evidence="7 8">D301</strain>
    </source>
</reference>
<dbReference type="Pfam" id="PF12974">
    <property type="entry name" value="Phosphonate-bd"/>
    <property type="match status" value="1"/>
</dbReference>
<keyword evidence="3" id="KW-0812">Transmembrane</keyword>
<dbReference type="SMART" id="SM00052">
    <property type="entry name" value="EAL"/>
    <property type="match status" value="1"/>
</dbReference>
<dbReference type="PANTHER" id="PTHR44757">
    <property type="entry name" value="DIGUANYLATE CYCLASE DGCP"/>
    <property type="match status" value="1"/>
</dbReference>
<dbReference type="PANTHER" id="PTHR44757:SF2">
    <property type="entry name" value="BIOFILM ARCHITECTURE MAINTENANCE PROTEIN MBAA"/>
    <property type="match status" value="1"/>
</dbReference>
<dbReference type="AlphaFoldDB" id="A0A0G3G4M4"/>
<evidence type="ECO:0000259" key="6">
    <source>
        <dbReference type="PROSITE" id="PS50887"/>
    </source>
</evidence>
<dbReference type="CDD" id="cd01948">
    <property type="entry name" value="EAL"/>
    <property type="match status" value="1"/>
</dbReference>
<evidence type="ECO:0000313" key="7">
    <source>
        <dbReference type="EMBL" id="AKJ95329.1"/>
    </source>
</evidence>
<dbReference type="EMBL" id="CP011367">
    <property type="protein sequence ID" value="AKJ95329.1"/>
    <property type="molecule type" value="Genomic_DNA"/>
</dbReference>
<keyword evidence="3" id="KW-1133">Transmembrane helix</keyword>
<dbReference type="CDD" id="cd01949">
    <property type="entry name" value="GGDEF"/>
    <property type="match status" value="1"/>
</dbReference>
<proteinExistence type="predicted"/>
<evidence type="ECO:0000256" key="1">
    <source>
        <dbReference type="ARBA" id="ARBA00012282"/>
    </source>
</evidence>
<dbReference type="SMART" id="SM00267">
    <property type="entry name" value="GGDEF"/>
    <property type="match status" value="1"/>
</dbReference>
<dbReference type="FunFam" id="3.20.20.450:FF:000001">
    <property type="entry name" value="Cyclic di-GMP phosphodiesterase yahA"/>
    <property type="match status" value="1"/>
</dbReference>
<name>A0A0G3G4M4_9GAMM</name>
<dbReference type="SUPFAM" id="SSF53850">
    <property type="entry name" value="Periplasmic binding protein-like II"/>
    <property type="match status" value="1"/>
</dbReference>
<evidence type="ECO:0000313" key="8">
    <source>
        <dbReference type="Proteomes" id="UP000064201"/>
    </source>
</evidence>
<dbReference type="GO" id="GO:0071111">
    <property type="term" value="F:cyclic-guanylate-specific phosphodiesterase activity"/>
    <property type="evidence" value="ECO:0007669"/>
    <property type="project" value="UniProtKB-EC"/>
</dbReference>
<feature type="signal peptide" evidence="4">
    <location>
        <begin position="1"/>
        <end position="25"/>
    </location>
</feature>
<dbReference type="NCBIfam" id="TIGR00254">
    <property type="entry name" value="GGDEF"/>
    <property type="match status" value="1"/>
</dbReference>
<dbReference type="RefSeq" id="WP_047251312.1">
    <property type="nucleotide sequence ID" value="NZ_CP011367.1"/>
</dbReference>
<keyword evidence="2" id="KW-0973">c-di-GMP</keyword>
<keyword evidence="4" id="KW-0732">Signal</keyword>
<gene>
    <name evidence="7" type="ORF">TVD_08130</name>
</gene>
<accession>A0A0G3G4M4</accession>
<dbReference type="Proteomes" id="UP000064201">
    <property type="component" value="Chromosome"/>
</dbReference>
<evidence type="ECO:0000256" key="4">
    <source>
        <dbReference type="SAM" id="SignalP"/>
    </source>
</evidence>
<feature type="transmembrane region" description="Helical" evidence="3">
    <location>
        <begin position="322"/>
        <end position="341"/>
    </location>
</feature>
<dbReference type="InterPro" id="IPR052155">
    <property type="entry name" value="Biofilm_reg_signaling"/>
</dbReference>
<dbReference type="Pfam" id="PF00990">
    <property type="entry name" value="GGDEF"/>
    <property type="match status" value="1"/>
</dbReference>